<comment type="cofactor">
    <cofactor evidence="9">
        <name>heme c</name>
        <dbReference type="ChEBI" id="CHEBI:61717"/>
    </cofactor>
    <text evidence="9">Binds 1 heme c group covalently per subunit.</text>
</comment>
<feature type="binding site" description="covalent" evidence="9">
    <location>
        <position position="260"/>
    </location>
    <ligand>
        <name>heme c</name>
        <dbReference type="ChEBI" id="CHEBI:61717"/>
    </ligand>
</feature>
<evidence type="ECO:0000256" key="9">
    <source>
        <dbReference type="PIRSR" id="PIRSR602326-1"/>
    </source>
</evidence>
<dbReference type="PANTHER" id="PTHR10266">
    <property type="entry name" value="CYTOCHROME C1"/>
    <property type="match status" value="1"/>
</dbReference>
<feature type="compositionally biased region" description="Low complexity" evidence="10">
    <location>
        <begin position="156"/>
        <end position="166"/>
    </location>
</feature>
<evidence type="ECO:0000256" key="3">
    <source>
        <dbReference type="ARBA" id="ARBA00022617"/>
    </source>
</evidence>
<keyword evidence="3 9" id="KW-0349">Heme</keyword>
<feature type="compositionally biased region" description="Acidic residues" evidence="10">
    <location>
        <begin position="190"/>
        <end position="217"/>
    </location>
</feature>
<reference evidence="14 15" key="1">
    <citation type="submission" date="2019-11" db="EMBL/GenBank/DDBJ databases">
        <authorList>
            <person name="Lang L."/>
        </authorList>
    </citation>
    <scope>NUCLEOTIDE SEQUENCE [LARGE SCALE GENOMIC DNA]</scope>
    <source>
        <strain evidence="14 15">YIM 132242</strain>
    </source>
</reference>
<dbReference type="GO" id="GO:0009055">
    <property type="term" value="F:electron transfer activity"/>
    <property type="evidence" value="ECO:0007669"/>
    <property type="project" value="InterPro"/>
</dbReference>
<keyword evidence="12" id="KW-0732">Signal</keyword>
<evidence type="ECO:0000313" key="15">
    <source>
        <dbReference type="Proteomes" id="UP000481417"/>
    </source>
</evidence>
<feature type="compositionally biased region" description="Low complexity" evidence="10">
    <location>
        <begin position="107"/>
        <end position="149"/>
    </location>
</feature>
<evidence type="ECO:0000256" key="5">
    <source>
        <dbReference type="ARBA" id="ARBA00022723"/>
    </source>
</evidence>
<dbReference type="Gene3D" id="1.20.5.100">
    <property type="entry name" value="Cytochrome c1, transmembrane anchor, C-terminal"/>
    <property type="match status" value="1"/>
</dbReference>
<feature type="chain" id="PRO_5026987069" description="Cytochrome c1" evidence="12">
    <location>
        <begin position="25"/>
        <end position="463"/>
    </location>
</feature>
<feature type="domain" description="Cytochrome c" evidence="13">
    <location>
        <begin position="243"/>
        <end position="376"/>
    </location>
</feature>
<name>A0A6L6HQG6_9RHOB</name>
<dbReference type="PRINTS" id="PR00603">
    <property type="entry name" value="CYTOCHROMEC1"/>
</dbReference>
<sequence length="463" mass="47432">MMLRTKTLSAALALAISAGGAALAQDAATPAPAPQGTGTQQSSEPAAAPAPAGQTDATTAPATSPDATVEAGSGLSPTGERATAPTQSSEPTSTSPQSAGEQTPMEAPSAPTVTTAPAEGNGAATAEGTTETAPAAAEAPAAEAPAGEAPAEDPAADAAGEPAGDAVQVTPGDEAAVPAETTGSVVAEEGHDDIEGTPEDDASAAEGETAIEGEEEHADSHGAVHIEDIAFSFEGPFGKYDQFQLQRGLQVYTEVCSACHGMKFVPIRTLHDDGGPGLPEDQVRAYAANMNPILDPETGEERPRLPTDHFPTITGEGMGPDLSLMAKARAGFHGPYGTGISQLVNGIGGPEYIHAILTSYTGEEVEQAGTVLYQNTAFASGNIAMPPPLSDDLVTYEDGTPATVDQMARDVSAFLMWTAEPKLTYRKQVGLVSVLLLVALTSLLYLTNKRLWAPHKRKLHQKH</sequence>
<proteinExistence type="predicted"/>
<protein>
    <recommendedName>
        <fullName evidence="2">Cytochrome c1</fullName>
    </recommendedName>
</protein>
<keyword evidence="15" id="KW-1185">Reference proteome</keyword>
<dbReference type="AlphaFoldDB" id="A0A6L6HQG6"/>
<dbReference type="Gene3D" id="1.10.760.10">
    <property type="entry name" value="Cytochrome c-like domain"/>
    <property type="match status" value="1"/>
</dbReference>
<keyword evidence="8 11" id="KW-0472">Membrane</keyword>
<accession>A0A6L6HQG6</accession>
<dbReference type="EMBL" id="WMBT01000005">
    <property type="protein sequence ID" value="MTE00659.1"/>
    <property type="molecule type" value="Genomic_DNA"/>
</dbReference>
<keyword evidence="7 9" id="KW-0408">Iron</keyword>
<evidence type="ECO:0000256" key="6">
    <source>
        <dbReference type="ARBA" id="ARBA00022989"/>
    </source>
</evidence>
<comment type="caution">
    <text evidence="14">The sequence shown here is derived from an EMBL/GenBank/DDBJ whole genome shotgun (WGS) entry which is preliminary data.</text>
</comment>
<organism evidence="14 15">
    <name type="scientific">Paracoccus lichenicola</name>
    <dbReference type="NCBI Taxonomy" id="2665644"/>
    <lineage>
        <taxon>Bacteria</taxon>
        <taxon>Pseudomonadati</taxon>
        <taxon>Pseudomonadota</taxon>
        <taxon>Alphaproteobacteria</taxon>
        <taxon>Rhodobacterales</taxon>
        <taxon>Paracoccaceae</taxon>
        <taxon>Paracoccus</taxon>
    </lineage>
</organism>
<dbReference type="GO" id="GO:0020037">
    <property type="term" value="F:heme binding"/>
    <property type="evidence" value="ECO:0007669"/>
    <property type="project" value="InterPro"/>
</dbReference>
<dbReference type="InterPro" id="IPR002326">
    <property type="entry name" value="Cyt_c1"/>
</dbReference>
<evidence type="ECO:0000256" key="12">
    <source>
        <dbReference type="SAM" id="SignalP"/>
    </source>
</evidence>
<keyword evidence="5 9" id="KW-0479">Metal-binding</keyword>
<evidence type="ECO:0000256" key="8">
    <source>
        <dbReference type="ARBA" id="ARBA00023136"/>
    </source>
</evidence>
<evidence type="ECO:0000256" key="11">
    <source>
        <dbReference type="SAM" id="Phobius"/>
    </source>
</evidence>
<evidence type="ECO:0000256" key="1">
    <source>
        <dbReference type="ARBA" id="ARBA00004370"/>
    </source>
</evidence>
<feature type="binding site" description="covalent" evidence="9">
    <location>
        <position position="385"/>
    </location>
    <ligand>
        <name>heme c</name>
        <dbReference type="ChEBI" id="CHEBI:61717"/>
    </ligand>
</feature>
<dbReference type="SUPFAM" id="SSF46626">
    <property type="entry name" value="Cytochrome c"/>
    <property type="match status" value="1"/>
</dbReference>
<evidence type="ECO:0000313" key="14">
    <source>
        <dbReference type="EMBL" id="MTE00659.1"/>
    </source>
</evidence>
<evidence type="ECO:0000256" key="10">
    <source>
        <dbReference type="SAM" id="MobiDB-lite"/>
    </source>
</evidence>
<dbReference type="PANTHER" id="PTHR10266:SF3">
    <property type="entry name" value="CYTOCHROME C1, HEME PROTEIN, MITOCHONDRIAL"/>
    <property type="match status" value="1"/>
</dbReference>
<dbReference type="GO" id="GO:0016020">
    <property type="term" value="C:membrane"/>
    <property type="evidence" value="ECO:0007669"/>
    <property type="project" value="UniProtKB-SubCell"/>
</dbReference>
<feature type="compositionally biased region" description="Low complexity" evidence="10">
    <location>
        <begin position="21"/>
        <end position="68"/>
    </location>
</feature>
<feature type="signal peptide" evidence="12">
    <location>
        <begin position="1"/>
        <end position="24"/>
    </location>
</feature>
<dbReference type="Pfam" id="PF02167">
    <property type="entry name" value="Cytochrom_C1"/>
    <property type="match status" value="1"/>
</dbReference>
<feature type="region of interest" description="Disordered" evidence="10">
    <location>
        <begin position="188"/>
        <end position="219"/>
    </location>
</feature>
<dbReference type="Proteomes" id="UP000481417">
    <property type="component" value="Unassembled WGS sequence"/>
</dbReference>
<keyword evidence="6 11" id="KW-1133">Transmembrane helix</keyword>
<dbReference type="InterPro" id="IPR009056">
    <property type="entry name" value="Cyt_c-like_dom"/>
</dbReference>
<evidence type="ECO:0000256" key="4">
    <source>
        <dbReference type="ARBA" id="ARBA00022692"/>
    </source>
</evidence>
<feature type="region of interest" description="Disordered" evidence="10">
    <location>
        <begin position="21"/>
        <end position="169"/>
    </location>
</feature>
<gene>
    <name evidence="14" type="ORF">GIY56_10195</name>
</gene>
<evidence type="ECO:0000256" key="2">
    <source>
        <dbReference type="ARBA" id="ARBA00016165"/>
    </source>
</evidence>
<evidence type="ECO:0000259" key="13">
    <source>
        <dbReference type="PROSITE" id="PS51007"/>
    </source>
</evidence>
<feature type="binding site" description="covalent" evidence="9">
    <location>
        <position position="256"/>
    </location>
    <ligand>
        <name>heme c</name>
        <dbReference type="ChEBI" id="CHEBI:61717"/>
    </ligand>
</feature>
<dbReference type="GO" id="GO:0046872">
    <property type="term" value="F:metal ion binding"/>
    <property type="evidence" value="ECO:0007669"/>
    <property type="project" value="UniProtKB-KW"/>
</dbReference>
<evidence type="ECO:0000256" key="7">
    <source>
        <dbReference type="ARBA" id="ARBA00023004"/>
    </source>
</evidence>
<dbReference type="InterPro" id="IPR036909">
    <property type="entry name" value="Cyt_c-like_dom_sf"/>
</dbReference>
<dbReference type="PROSITE" id="PS51007">
    <property type="entry name" value="CYTC"/>
    <property type="match status" value="1"/>
</dbReference>
<feature type="transmembrane region" description="Helical" evidence="11">
    <location>
        <begin position="429"/>
        <end position="448"/>
    </location>
</feature>
<feature type="compositionally biased region" description="Low complexity" evidence="10">
    <location>
        <begin position="82"/>
        <end position="99"/>
    </location>
</feature>
<keyword evidence="4 11" id="KW-0812">Transmembrane</keyword>
<feature type="binding site" description="covalent" evidence="9">
    <location>
        <position position="259"/>
    </location>
    <ligand>
        <name>heme c</name>
        <dbReference type="ChEBI" id="CHEBI:61717"/>
    </ligand>
</feature>
<comment type="subcellular location">
    <subcellularLocation>
        <location evidence="1">Membrane</location>
    </subcellularLocation>
</comment>